<dbReference type="SUPFAM" id="SSF55298">
    <property type="entry name" value="YjgF-like"/>
    <property type="match status" value="1"/>
</dbReference>
<protein>
    <submittedName>
        <fullName evidence="2">RidA family protein</fullName>
        <ecNumber evidence="2">3.5.-.-</ecNumber>
    </submittedName>
</protein>
<proteinExistence type="inferred from homology"/>
<comment type="similarity">
    <text evidence="1">Belongs to the RutC family.</text>
</comment>
<name>A0ABT7LLI1_9BURK</name>
<dbReference type="EMBL" id="JASVDS010000005">
    <property type="protein sequence ID" value="MDL5033718.1"/>
    <property type="molecule type" value="Genomic_DNA"/>
</dbReference>
<keyword evidence="2" id="KW-0378">Hydrolase</keyword>
<organism evidence="2 3">
    <name type="scientific">Roseateles subflavus</name>
    <dbReference type="NCBI Taxonomy" id="3053353"/>
    <lineage>
        <taxon>Bacteria</taxon>
        <taxon>Pseudomonadati</taxon>
        <taxon>Pseudomonadota</taxon>
        <taxon>Betaproteobacteria</taxon>
        <taxon>Burkholderiales</taxon>
        <taxon>Sphaerotilaceae</taxon>
        <taxon>Roseateles</taxon>
    </lineage>
</organism>
<dbReference type="Pfam" id="PF01042">
    <property type="entry name" value="Ribonuc_L-PSP"/>
    <property type="match status" value="1"/>
</dbReference>
<evidence type="ECO:0000313" key="3">
    <source>
        <dbReference type="Proteomes" id="UP001238603"/>
    </source>
</evidence>
<evidence type="ECO:0000256" key="1">
    <source>
        <dbReference type="ARBA" id="ARBA00010552"/>
    </source>
</evidence>
<dbReference type="PANTHER" id="PTHR11803:SF58">
    <property type="entry name" value="PROTEIN HMF1-RELATED"/>
    <property type="match status" value="1"/>
</dbReference>
<dbReference type="Gene3D" id="3.30.1330.40">
    <property type="entry name" value="RutC-like"/>
    <property type="match status" value="1"/>
</dbReference>
<keyword evidence="3" id="KW-1185">Reference proteome</keyword>
<dbReference type="EC" id="3.5.-.-" evidence="2"/>
<evidence type="ECO:0000313" key="2">
    <source>
        <dbReference type="EMBL" id="MDL5033718.1"/>
    </source>
</evidence>
<accession>A0ABT7LLI1</accession>
<dbReference type="InterPro" id="IPR006175">
    <property type="entry name" value="YjgF/YER057c/UK114"/>
</dbReference>
<dbReference type="InterPro" id="IPR035959">
    <property type="entry name" value="RutC-like_sf"/>
</dbReference>
<gene>
    <name evidence="2" type="ORF">QRD43_17540</name>
</gene>
<reference evidence="2 3" key="1">
    <citation type="submission" date="2023-06" db="EMBL/GenBank/DDBJ databases">
        <title>Pelomonas sp. APW6 16S ribosomal RNA gene genome sequencing and assembly.</title>
        <authorList>
            <person name="Woo H."/>
        </authorList>
    </citation>
    <scope>NUCLEOTIDE SEQUENCE [LARGE SCALE GENOMIC DNA]</scope>
    <source>
        <strain evidence="2 3">APW6</strain>
    </source>
</reference>
<sequence>MNQLIDPQTIAPPYRHRYSHAFVVPAEARLLISSGTVGVDPEGGVPADFGRQVELVMVNLSEILQSAGMGWDDVVKFTGYLKPQCDMATFAEIRHRYFGSIKPAMTLVWVAGLVDARWMLEVEIMAARREHLTSGHRPHPPAAAAAEAGLLNPSRSMELKP</sequence>
<dbReference type="Proteomes" id="UP001238603">
    <property type="component" value="Unassembled WGS sequence"/>
</dbReference>
<dbReference type="GO" id="GO:0016787">
    <property type="term" value="F:hydrolase activity"/>
    <property type="evidence" value="ECO:0007669"/>
    <property type="project" value="UniProtKB-KW"/>
</dbReference>
<comment type="caution">
    <text evidence="2">The sequence shown here is derived from an EMBL/GenBank/DDBJ whole genome shotgun (WGS) entry which is preliminary data.</text>
</comment>
<dbReference type="PANTHER" id="PTHR11803">
    <property type="entry name" value="2-IMINOBUTANOATE/2-IMINOPROPANOATE DEAMINASE RIDA"/>
    <property type="match status" value="1"/>
</dbReference>
<dbReference type="CDD" id="cd00448">
    <property type="entry name" value="YjgF_YER057c_UK114_family"/>
    <property type="match status" value="1"/>
</dbReference>
<dbReference type="RefSeq" id="WP_285983799.1">
    <property type="nucleotide sequence ID" value="NZ_JASVDS010000005.1"/>
</dbReference>